<dbReference type="InterPro" id="IPR016024">
    <property type="entry name" value="ARM-type_fold"/>
</dbReference>
<name>A0A7S0GLG0_9EUKA</name>
<dbReference type="InterPro" id="IPR000225">
    <property type="entry name" value="Armadillo"/>
</dbReference>
<dbReference type="AlphaFoldDB" id="A0A7S0GLG0"/>
<protein>
    <submittedName>
        <fullName evidence="3">Uncharacterized protein</fullName>
    </submittedName>
</protein>
<reference evidence="3" key="1">
    <citation type="submission" date="2021-01" db="EMBL/GenBank/DDBJ databases">
        <authorList>
            <person name="Corre E."/>
            <person name="Pelletier E."/>
            <person name="Niang G."/>
            <person name="Scheremetjew M."/>
            <person name="Finn R."/>
            <person name="Kale V."/>
            <person name="Holt S."/>
            <person name="Cochrane G."/>
            <person name="Meng A."/>
            <person name="Brown T."/>
            <person name="Cohen L."/>
        </authorList>
    </citation>
    <scope>NUCLEOTIDE SEQUENCE</scope>
    <source>
        <strain evidence="3">CCMP2058</strain>
    </source>
</reference>
<organism evidence="3">
    <name type="scientific">Amorphochlora amoebiformis</name>
    <dbReference type="NCBI Taxonomy" id="1561963"/>
    <lineage>
        <taxon>Eukaryota</taxon>
        <taxon>Sar</taxon>
        <taxon>Rhizaria</taxon>
        <taxon>Cercozoa</taxon>
        <taxon>Chlorarachniophyceae</taxon>
        <taxon>Amorphochlora</taxon>
    </lineage>
</organism>
<dbReference type="InterPro" id="IPR011989">
    <property type="entry name" value="ARM-like"/>
</dbReference>
<evidence type="ECO:0000256" key="2">
    <source>
        <dbReference type="SAM" id="MobiDB-lite"/>
    </source>
</evidence>
<feature type="region of interest" description="Disordered" evidence="2">
    <location>
        <begin position="1"/>
        <end position="35"/>
    </location>
</feature>
<evidence type="ECO:0000313" key="3">
    <source>
        <dbReference type="EMBL" id="CAD8431717.1"/>
    </source>
</evidence>
<accession>A0A7S0GLG0</accession>
<proteinExistence type="predicted"/>
<dbReference type="Gene3D" id="1.25.10.10">
    <property type="entry name" value="Leucine-rich Repeat Variant"/>
    <property type="match status" value="1"/>
</dbReference>
<feature type="compositionally biased region" description="Basic and acidic residues" evidence="2">
    <location>
        <begin position="1"/>
        <end position="12"/>
    </location>
</feature>
<dbReference type="Gene3D" id="3.30.310.80">
    <property type="entry name" value="Kinase associated domain 1, KA1"/>
    <property type="match status" value="1"/>
</dbReference>
<dbReference type="EMBL" id="HBEM01002524">
    <property type="protein sequence ID" value="CAD8431717.1"/>
    <property type="molecule type" value="Transcribed_RNA"/>
</dbReference>
<dbReference type="PROSITE" id="PS50176">
    <property type="entry name" value="ARM_REPEAT"/>
    <property type="match status" value="1"/>
</dbReference>
<gene>
    <name evidence="3" type="ORF">LAMO00422_LOCUS1802</name>
</gene>
<sequence length="419" mass="46019">MSQRCSSDDSDVKGGPLLSDEKVGRPQAAEVKQDCKSGLGGLRDVRSAFADASLRSRESPEAPQNLLRGFSLLFDQNALFTSHSKAYTDTTYRSPIFRSVSIGSAAMAAGYTDPKLSVDGILKGSTRGSKVKDVHRKPPKPPGGYIEASTTFYTATKPSTAMQIIRAILGDMGVDFTENSTKFKFKCETYPRGYRLPFNIRIFTHGSEYAVEMQRRSGDCICFARIYKNFLRRCAKRGLCAKLEPPEPKGSLDFEGDFVLGEMQGSELESSLKPLVEMAASEYVDVKSSAVCSLAQLTTGKAVKQWMRKNVDSNSKLLKQLLVAKNQEIHRPAVTIVANLSTEKDFSAAFNTRDCLSILIKLLDSENAQVVRESSRALKNIAVAQRKKTSISTTQIVGLLKSSDPRVQKNAKALQEALK</sequence>
<feature type="repeat" description="ARM" evidence="1">
    <location>
        <begin position="354"/>
        <end position="391"/>
    </location>
</feature>
<evidence type="ECO:0000256" key="1">
    <source>
        <dbReference type="PROSITE-ProRule" id="PRU00259"/>
    </source>
</evidence>
<dbReference type="SUPFAM" id="SSF48371">
    <property type="entry name" value="ARM repeat"/>
    <property type="match status" value="1"/>
</dbReference>